<dbReference type="InterPro" id="IPR013601">
    <property type="entry name" value="FAE1_typ3_polyketide_synth"/>
</dbReference>
<name>A0AAN9QBM9_CANGL</name>
<evidence type="ECO:0000313" key="6">
    <source>
        <dbReference type="Proteomes" id="UP001367508"/>
    </source>
</evidence>
<evidence type="ECO:0000256" key="3">
    <source>
        <dbReference type="SAM" id="MobiDB-lite"/>
    </source>
</evidence>
<feature type="region of interest" description="Disordered" evidence="3">
    <location>
        <begin position="1"/>
        <end position="26"/>
    </location>
</feature>
<sequence length="145" mass="15775">MTRQRGAKQKRAKDQPGNSKDIATGFQEWAPMKSGIDDDAHSLRGVFHPGYRGSLKWGRQEAFMRTLGAIKGFFVVTRVKSKDIRISVTSCGTLNTTPPPSSMVVNHIKSKHNIHSLNLGGMGVTAGIIVIDLAKGLLDAYALGW</sequence>
<dbReference type="InterPro" id="IPR016039">
    <property type="entry name" value="Thiolase-like"/>
</dbReference>
<accession>A0AAN9QBM9</accession>
<keyword evidence="1" id="KW-0808">Transferase</keyword>
<dbReference type="GO" id="GO:0006633">
    <property type="term" value="P:fatty acid biosynthetic process"/>
    <property type="evidence" value="ECO:0007669"/>
    <property type="project" value="InterPro"/>
</dbReference>
<proteinExistence type="predicted"/>
<dbReference type="Gene3D" id="3.40.47.10">
    <property type="match status" value="1"/>
</dbReference>
<comment type="catalytic activity">
    <reaction evidence="2">
        <text>a very-long-chain acyl-CoA + malonyl-CoA + H(+) = a very-long-chain 3-oxoacyl-CoA + CO2 + CoA</text>
        <dbReference type="Rhea" id="RHEA:32727"/>
        <dbReference type="ChEBI" id="CHEBI:15378"/>
        <dbReference type="ChEBI" id="CHEBI:16526"/>
        <dbReference type="ChEBI" id="CHEBI:57287"/>
        <dbReference type="ChEBI" id="CHEBI:57384"/>
        <dbReference type="ChEBI" id="CHEBI:90725"/>
        <dbReference type="ChEBI" id="CHEBI:90736"/>
        <dbReference type="EC" id="2.3.1.199"/>
    </reaction>
</comment>
<comment type="caution">
    <text evidence="5">The sequence shown here is derived from an EMBL/GenBank/DDBJ whole genome shotgun (WGS) entry which is preliminary data.</text>
</comment>
<evidence type="ECO:0000256" key="2">
    <source>
        <dbReference type="ARBA" id="ARBA00047375"/>
    </source>
</evidence>
<evidence type="ECO:0000313" key="5">
    <source>
        <dbReference type="EMBL" id="KAK7329222.1"/>
    </source>
</evidence>
<reference evidence="5 6" key="1">
    <citation type="submission" date="2024-01" db="EMBL/GenBank/DDBJ databases">
        <title>The genomes of 5 underutilized Papilionoideae crops provide insights into root nodulation and disease resistanc.</title>
        <authorList>
            <person name="Jiang F."/>
        </authorList>
    </citation>
    <scope>NUCLEOTIDE SEQUENCE [LARGE SCALE GENOMIC DNA]</scope>
    <source>
        <strain evidence="5">LVBAO_FW01</strain>
        <tissue evidence="5">Leaves</tissue>
    </source>
</reference>
<keyword evidence="1" id="KW-0012">Acyltransferase</keyword>
<feature type="domain" description="FAE" evidence="4">
    <location>
        <begin position="23"/>
        <end position="140"/>
    </location>
</feature>
<feature type="compositionally biased region" description="Basic residues" evidence="3">
    <location>
        <begin position="1"/>
        <end position="11"/>
    </location>
</feature>
<dbReference type="AlphaFoldDB" id="A0AAN9QBM9"/>
<evidence type="ECO:0000256" key="1">
    <source>
        <dbReference type="ARBA" id="ARBA00023315"/>
    </source>
</evidence>
<dbReference type="PANTHER" id="PTHR31561">
    <property type="entry name" value="3-KETOACYL-COA SYNTHASE"/>
    <property type="match status" value="1"/>
</dbReference>
<dbReference type="EMBL" id="JAYMYQ010000005">
    <property type="protein sequence ID" value="KAK7329222.1"/>
    <property type="molecule type" value="Genomic_DNA"/>
</dbReference>
<dbReference type="GO" id="GO:0016020">
    <property type="term" value="C:membrane"/>
    <property type="evidence" value="ECO:0007669"/>
    <property type="project" value="InterPro"/>
</dbReference>
<dbReference type="InterPro" id="IPR012392">
    <property type="entry name" value="3-ktacl-CoA_syn"/>
</dbReference>
<protein>
    <recommendedName>
        <fullName evidence="4">FAE domain-containing protein</fullName>
    </recommendedName>
</protein>
<dbReference type="Proteomes" id="UP001367508">
    <property type="component" value="Unassembled WGS sequence"/>
</dbReference>
<dbReference type="SUPFAM" id="SSF53901">
    <property type="entry name" value="Thiolase-like"/>
    <property type="match status" value="1"/>
</dbReference>
<dbReference type="Pfam" id="PF08392">
    <property type="entry name" value="FAE1_CUT1_RppA"/>
    <property type="match status" value="1"/>
</dbReference>
<organism evidence="5 6">
    <name type="scientific">Canavalia gladiata</name>
    <name type="common">Sword bean</name>
    <name type="synonym">Dolichos gladiatus</name>
    <dbReference type="NCBI Taxonomy" id="3824"/>
    <lineage>
        <taxon>Eukaryota</taxon>
        <taxon>Viridiplantae</taxon>
        <taxon>Streptophyta</taxon>
        <taxon>Embryophyta</taxon>
        <taxon>Tracheophyta</taxon>
        <taxon>Spermatophyta</taxon>
        <taxon>Magnoliopsida</taxon>
        <taxon>eudicotyledons</taxon>
        <taxon>Gunneridae</taxon>
        <taxon>Pentapetalae</taxon>
        <taxon>rosids</taxon>
        <taxon>fabids</taxon>
        <taxon>Fabales</taxon>
        <taxon>Fabaceae</taxon>
        <taxon>Papilionoideae</taxon>
        <taxon>50 kb inversion clade</taxon>
        <taxon>NPAAA clade</taxon>
        <taxon>indigoferoid/millettioid clade</taxon>
        <taxon>Phaseoleae</taxon>
        <taxon>Canavalia</taxon>
    </lineage>
</organism>
<gene>
    <name evidence="5" type="ORF">VNO77_23373</name>
</gene>
<keyword evidence="6" id="KW-1185">Reference proteome</keyword>
<dbReference type="GO" id="GO:0009922">
    <property type="term" value="F:fatty acid elongase activity"/>
    <property type="evidence" value="ECO:0007669"/>
    <property type="project" value="UniProtKB-EC"/>
</dbReference>
<evidence type="ECO:0000259" key="4">
    <source>
        <dbReference type="Pfam" id="PF08392"/>
    </source>
</evidence>